<dbReference type="PANTHER" id="PTHR45835">
    <property type="entry name" value="YALI0A06105P"/>
    <property type="match status" value="1"/>
</dbReference>
<evidence type="ECO:0000313" key="3">
    <source>
        <dbReference type="EMBL" id="EOY26288.1"/>
    </source>
</evidence>
<dbReference type="InterPro" id="IPR036397">
    <property type="entry name" value="RNaseH_sf"/>
</dbReference>
<dbReference type="InParanoid" id="A0A061GA57"/>
<dbReference type="PROSITE" id="PS50994">
    <property type="entry name" value="INTEGRASE"/>
    <property type="match status" value="1"/>
</dbReference>
<gene>
    <name evidence="3" type="ORF">TCM_027768</name>
</gene>
<evidence type="ECO:0000256" key="1">
    <source>
        <dbReference type="SAM" id="MobiDB-lite"/>
    </source>
</evidence>
<accession>A0A061GA57</accession>
<dbReference type="OMA" id="ICIVSHR"/>
<feature type="compositionally biased region" description="Polar residues" evidence="1">
    <location>
        <begin position="23"/>
        <end position="32"/>
    </location>
</feature>
<dbReference type="HOGENOM" id="CLU_000384_6_1_1"/>
<feature type="compositionally biased region" description="Low complexity" evidence="1">
    <location>
        <begin position="33"/>
        <end position="44"/>
    </location>
</feature>
<dbReference type="InterPro" id="IPR001584">
    <property type="entry name" value="Integrase_cat-core"/>
</dbReference>
<name>A0A061GA57_THECC</name>
<feature type="region of interest" description="Disordered" evidence="1">
    <location>
        <begin position="284"/>
        <end position="308"/>
    </location>
</feature>
<dbReference type="GO" id="GO:0003676">
    <property type="term" value="F:nucleic acid binding"/>
    <property type="evidence" value="ECO:0007669"/>
    <property type="project" value="InterPro"/>
</dbReference>
<dbReference type="STRING" id="3641.A0A061GA57"/>
<dbReference type="GO" id="GO:0015074">
    <property type="term" value="P:DNA integration"/>
    <property type="evidence" value="ECO:0007669"/>
    <property type="project" value="InterPro"/>
</dbReference>
<dbReference type="PANTHER" id="PTHR45835:SF91">
    <property type="entry name" value="RETROTRANSPOSON, TY3-GYPSY SUBCLASS-LIKE PROTEIN"/>
    <property type="match status" value="1"/>
</dbReference>
<keyword evidence="4" id="KW-1185">Reference proteome</keyword>
<sequence length="308" mass="34833">MKFINTRWVVRALLRDCPMAHQSPDSARGSTQPASSAPSVAVSSGREPLPVPEWKREHIAMDFVTGLPRTSGGYDSIWIVVDRLTKSAHFLPVKTTYGAAQYARVYVDEIVRLHGIPISIVSDRGAQFTSRFWGKLQEALGTKLDFSTTFHPQTDGQSERTIQTLEDMLRACVIDLGVRWEQYLPLVEFAYNNSFQTSIQMAPFEALYGRRCRSPIGWLEVGERKLLGPELVQDATEKIHMIRQKMLTAQSRHKLYADNRRRDLEFQVGDHVFLKVSPTKGVMRFGKKGKSSPRNQPIKSPIPSPYSA</sequence>
<dbReference type="Gene3D" id="3.30.420.10">
    <property type="entry name" value="Ribonuclease H-like superfamily/Ribonuclease H"/>
    <property type="match status" value="1"/>
</dbReference>
<dbReference type="eggNOG" id="KOG0017">
    <property type="taxonomic scope" value="Eukaryota"/>
</dbReference>
<protein>
    <submittedName>
        <fullName evidence="3">Retrotransposon protein, Ty3-gypsy subclass, putative</fullName>
    </submittedName>
</protein>
<proteinExistence type="predicted"/>
<feature type="domain" description="Integrase catalytic" evidence="2">
    <location>
        <begin position="46"/>
        <end position="211"/>
    </location>
</feature>
<evidence type="ECO:0000313" key="4">
    <source>
        <dbReference type="Proteomes" id="UP000026915"/>
    </source>
</evidence>
<dbReference type="SUPFAM" id="SSF53098">
    <property type="entry name" value="Ribonuclease H-like"/>
    <property type="match status" value="1"/>
</dbReference>
<dbReference type="InterPro" id="IPR012337">
    <property type="entry name" value="RNaseH-like_sf"/>
</dbReference>
<dbReference type="FunFam" id="3.30.420.10:FF:000032">
    <property type="entry name" value="Retrovirus-related Pol polyprotein from transposon 297-like Protein"/>
    <property type="match status" value="1"/>
</dbReference>
<reference evidence="3 4" key="1">
    <citation type="journal article" date="2013" name="Genome Biol.">
        <title>The genome sequence of the most widely cultivated cacao type and its use to identify candidate genes regulating pod color.</title>
        <authorList>
            <person name="Motamayor J.C."/>
            <person name="Mockaitis K."/>
            <person name="Schmutz J."/>
            <person name="Haiminen N."/>
            <person name="Iii D.L."/>
            <person name="Cornejo O."/>
            <person name="Findley S.D."/>
            <person name="Zheng P."/>
            <person name="Utro F."/>
            <person name="Royaert S."/>
            <person name="Saski C."/>
            <person name="Jenkins J."/>
            <person name="Podicheti R."/>
            <person name="Zhao M."/>
            <person name="Scheffler B.E."/>
            <person name="Stack J.C."/>
            <person name="Feltus F.A."/>
            <person name="Mustiga G.M."/>
            <person name="Amores F."/>
            <person name="Phillips W."/>
            <person name="Marelli J.P."/>
            <person name="May G.D."/>
            <person name="Shapiro H."/>
            <person name="Ma J."/>
            <person name="Bustamante C.D."/>
            <person name="Schnell R.J."/>
            <person name="Main D."/>
            <person name="Gilbert D."/>
            <person name="Parida L."/>
            <person name="Kuhn D.N."/>
        </authorList>
    </citation>
    <scope>NUCLEOTIDE SEQUENCE [LARGE SCALE GENOMIC DNA]</scope>
    <source>
        <strain evidence="4">cv. Matina 1-6</strain>
    </source>
</reference>
<dbReference type="Proteomes" id="UP000026915">
    <property type="component" value="Chromosome 6"/>
</dbReference>
<evidence type="ECO:0000259" key="2">
    <source>
        <dbReference type="PROSITE" id="PS50994"/>
    </source>
</evidence>
<dbReference type="EMBL" id="CM001884">
    <property type="protein sequence ID" value="EOY26288.1"/>
    <property type="molecule type" value="Genomic_DNA"/>
</dbReference>
<feature type="region of interest" description="Disordered" evidence="1">
    <location>
        <begin position="21"/>
        <end position="48"/>
    </location>
</feature>
<organism evidence="3 4">
    <name type="scientific">Theobroma cacao</name>
    <name type="common">Cacao</name>
    <name type="synonym">Cocoa</name>
    <dbReference type="NCBI Taxonomy" id="3641"/>
    <lineage>
        <taxon>Eukaryota</taxon>
        <taxon>Viridiplantae</taxon>
        <taxon>Streptophyta</taxon>
        <taxon>Embryophyta</taxon>
        <taxon>Tracheophyta</taxon>
        <taxon>Spermatophyta</taxon>
        <taxon>Magnoliopsida</taxon>
        <taxon>eudicotyledons</taxon>
        <taxon>Gunneridae</taxon>
        <taxon>Pentapetalae</taxon>
        <taxon>rosids</taxon>
        <taxon>malvids</taxon>
        <taxon>Malvales</taxon>
        <taxon>Malvaceae</taxon>
        <taxon>Byttnerioideae</taxon>
        <taxon>Theobroma</taxon>
    </lineage>
</organism>
<dbReference type="AlphaFoldDB" id="A0A061GA57"/>
<dbReference type="Gramene" id="EOY26288">
    <property type="protein sequence ID" value="EOY26288"/>
    <property type="gene ID" value="TCM_027768"/>
</dbReference>